<keyword evidence="14" id="KW-1185">Reference proteome</keyword>
<evidence type="ECO:0000256" key="3">
    <source>
        <dbReference type="ARBA" id="ARBA00010772"/>
    </source>
</evidence>
<dbReference type="InterPro" id="IPR011051">
    <property type="entry name" value="RmlC_Cupin_sf"/>
</dbReference>
<dbReference type="CDD" id="cd07011">
    <property type="entry name" value="cupin_PMI_type_I_N"/>
    <property type="match status" value="1"/>
</dbReference>
<keyword evidence="5" id="KW-0479">Metal-binding</keyword>
<dbReference type="InterPro" id="IPR046457">
    <property type="entry name" value="PMI_typeI_cat"/>
</dbReference>
<comment type="catalytic activity">
    <reaction evidence="1 8">
        <text>D-mannose 6-phosphate = D-fructose 6-phosphate</text>
        <dbReference type="Rhea" id="RHEA:12356"/>
        <dbReference type="ChEBI" id="CHEBI:58735"/>
        <dbReference type="ChEBI" id="CHEBI:61527"/>
        <dbReference type="EC" id="5.3.1.8"/>
    </reaction>
</comment>
<dbReference type="NCBIfam" id="TIGR00218">
    <property type="entry name" value="manA"/>
    <property type="match status" value="1"/>
</dbReference>
<sequence length="393" mass="44346">MELKTKIQNYAWGKMGSSSKVATLYKNVNNDFNIDENTPYAELWMGTHVNAPSVVKQTGESLASVISKNPKHLGEKVMKIFNNELPFLFKVLSVNKALSIQAHPTKKHAEELHAKYPDIYKDPNHKPELAIALTPFEALCGFRPIGDIRTFIKDIPELSCIVDGQDICNDEEFLRRAFKSVLTCDKQIMVETIDNILKRFKGFDCIQRELFMADLVERLHKEFPYDNGILMVYFLNYLQLKPKEAIFLAANDPHAYISGDCIENMACSDNVVRAGLTPKFVDVETLCSMLTYKGVNPNEKIFAAIEEDQFTKLYKPPVIDFAVAGVEVPTSIGRYSLLKRDSASILIAINGRAKFCGGEIKPGMTLFLPAYYILEIVDIVEDLLMYQAFANIC</sequence>
<comment type="similarity">
    <text evidence="3 9">Belongs to the mannose-6-phosphate isomerase type 1 family.</text>
</comment>
<reference evidence="13" key="1">
    <citation type="journal article" date="2023" name="Insect Mol. Biol.">
        <title>Genome sequencing provides insights into the evolution of gene families encoding plant cell wall-degrading enzymes in longhorned beetles.</title>
        <authorList>
            <person name="Shin N.R."/>
            <person name="Okamura Y."/>
            <person name="Kirsch R."/>
            <person name="Pauchet Y."/>
        </authorList>
    </citation>
    <scope>NUCLEOTIDE SEQUENCE</scope>
    <source>
        <strain evidence="13">MMC_N1</strain>
    </source>
</reference>
<keyword evidence="7 8" id="KW-0413">Isomerase</keyword>
<gene>
    <name evidence="13" type="ORF">NQ317_003535</name>
</gene>
<proteinExistence type="inferred from homology"/>
<dbReference type="EC" id="5.3.1.8" evidence="4 8"/>
<accession>A0ABQ9K2R2</accession>
<evidence type="ECO:0000313" key="14">
    <source>
        <dbReference type="Proteomes" id="UP001162164"/>
    </source>
</evidence>
<evidence type="ECO:0000256" key="9">
    <source>
        <dbReference type="RuleBase" id="RU004189"/>
    </source>
</evidence>
<dbReference type="EMBL" id="JAPWTJ010000039">
    <property type="protein sequence ID" value="KAJ8984387.1"/>
    <property type="molecule type" value="Genomic_DNA"/>
</dbReference>
<evidence type="ECO:0000256" key="7">
    <source>
        <dbReference type="ARBA" id="ARBA00023235"/>
    </source>
</evidence>
<keyword evidence="6 8" id="KW-0862">Zinc</keyword>
<evidence type="ECO:0000256" key="1">
    <source>
        <dbReference type="ARBA" id="ARBA00000757"/>
    </source>
</evidence>
<evidence type="ECO:0000256" key="6">
    <source>
        <dbReference type="ARBA" id="ARBA00022833"/>
    </source>
</evidence>
<protein>
    <recommendedName>
        <fullName evidence="4 8">Mannose-6-phosphate isomerase</fullName>
        <ecNumber evidence="4 8">5.3.1.8</ecNumber>
    </recommendedName>
</protein>
<evidence type="ECO:0000256" key="8">
    <source>
        <dbReference type="RuleBase" id="RU000611"/>
    </source>
</evidence>
<dbReference type="Gene3D" id="1.10.441.10">
    <property type="entry name" value="Phosphomannose Isomerase, domain 2"/>
    <property type="match status" value="1"/>
</dbReference>
<comment type="caution">
    <text evidence="13">The sequence shown here is derived from an EMBL/GenBank/DDBJ whole genome shotgun (WGS) entry which is preliminary data.</text>
</comment>
<feature type="domain" description="Phosphomannose isomerase type I C-terminal" evidence="11">
    <location>
        <begin position="313"/>
        <end position="353"/>
    </location>
</feature>
<evidence type="ECO:0000256" key="4">
    <source>
        <dbReference type="ARBA" id="ARBA00011956"/>
    </source>
</evidence>
<comment type="cofactor">
    <cofactor evidence="8">
        <name>Zn(2+)</name>
        <dbReference type="ChEBI" id="CHEBI:29105"/>
    </cofactor>
    <text evidence="8">Binds 1 zinc ion per subunit.</text>
</comment>
<dbReference type="InterPro" id="IPR018050">
    <property type="entry name" value="Pmannose_isomerase-type1_CS"/>
</dbReference>
<dbReference type="PRINTS" id="PR00714">
    <property type="entry name" value="MAN6PISMRASE"/>
</dbReference>
<dbReference type="Pfam" id="PF01238">
    <property type="entry name" value="PMI_typeI_C"/>
    <property type="match status" value="1"/>
</dbReference>
<evidence type="ECO:0000313" key="13">
    <source>
        <dbReference type="EMBL" id="KAJ8984387.1"/>
    </source>
</evidence>
<evidence type="ECO:0000256" key="10">
    <source>
        <dbReference type="RuleBase" id="RU004248"/>
    </source>
</evidence>
<dbReference type="PROSITE" id="PS00966">
    <property type="entry name" value="PMI_I_2"/>
    <property type="match status" value="1"/>
</dbReference>
<dbReference type="Proteomes" id="UP001162164">
    <property type="component" value="Unassembled WGS sequence"/>
</dbReference>
<dbReference type="PANTHER" id="PTHR10309:SF0">
    <property type="entry name" value="MANNOSE-6-PHOSPHATE ISOMERASE"/>
    <property type="match status" value="1"/>
</dbReference>
<dbReference type="InterPro" id="IPR001250">
    <property type="entry name" value="Man6P_Isoase-1"/>
</dbReference>
<dbReference type="PANTHER" id="PTHR10309">
    <property type="entry name" value="MANNOSE-6-PHOSPHATE ISOMERASE"/>
    <property type="match status" value="1"/>
</dbReference>
<evidence type="ECO:0000256" key="5">
    <source>
        <dbReference type="ARBA" id="ARBA00022723"/>
    </source>
</evidence>
<dbReference type="SUPFAM" id="SSF51182">
    <property type="entry name" value="RmlC-like cupins"/>
    <property type="match status" value="1"/>
</dbReference>
<organism evidence="13 14">
    <name type="scientific">Molorchus minor</name>
    <dbReference type="NCBI Taxonomy" id="1323400"/>
    <lineage>
        <taxon>Eukaryota</taxon>
        <taxon>Metazoa</taxon>
        <taxon>Ecdysozoa</taxon>
        <taxon>Arthropoda</taxon>
        <taxon>Hexapoda</taxon>
        <taxon>Insecta</taxon>
        <taxon>Pterygota</taxon>
        <taxon>Neoptera</taxon>
        <taxon>Endopterygota</taxon>
        <taxon>Coleoptera</taxon>
        <taxon>Polyphaga</taxon>
        <taxon>Cucujiformia</taxon>
        <taxon>Chrysomeloidea</taxon>
        <taxon>Cerambycidae</taxon>
        <taxon>Lamiinae</taxon>
        <taxon>Monochamini</taxon>
        <taxon>Molorchus</taxon>
    </lineage>
</organism>
<dbReference type="Gene3D" id="2.60.120.10">
    <property type="entry name" value="Jelly Rolls"/>
    <property type="match status" value="2"/>
</dbReference>
<evidence type="ECO:0000259" key="12">
    <source>
        <dbReference type="Pfam" id="PF20511"/>
    </source>
</evidence>
<dbReference type="Pfam" id="PF20511">
    <property type="entry name" value="PMI_typeI_cat"/>
    <property type="match status" value="1"/>
</dbReference>
<feature type="domain" description="Phosphomannose isomerase type I catalytic" evidence="12">
    <location>
        <begin position="2"/>
        <end position="144"/>
    </location>
</feature>
<dbReference type="InterPro" id="IPR014710">
    <property type="entry name" value="RmlC-like_jellyroll"/>
</dbReference>
<dbReference type="PIRSF" id="PIRSF001480">
    <property type="entry name" value="Mannose-6-phosphate_isomerase"/>
    <property type="match status" value="1"/>
</dbReference>
<dbReference type="PROSITE" id="PS00965">
    <property type="entry name" value="PMI_I_1"/>
    <property type="match status" value="1"/>
</dbReference>
<name>A0ABQ9K2R2_9CUCU</name>
<dbReference type="InterPro" id="IPR046456">
    <property type="entry name" value="PMI_typeI_C"/>
</dbReference>
<comment type="pathway">
    <text evidence="2 10">Nucleotide-sugar biosynthesis; GDP-alpha-D-mannose biosynthesis; alpha-D-mannose 1-phosphate from D-fructose 6-phosphate: step 1/2.</text>
</comment>
<dbReference type="InterPro" id="IPR016305">
    <property type="entry name" value="Mannose-6-P_Isomerase"/>
</dbReference>
<evidence type="ECO:0000256" key="2">
    <source>
        <dbReference type="ARBA" id="ARBA00004666"/>
    </source>
</evidence>
<evidence type="ECO:0000259" key="11">
    <source>
        <dbReference type="Pfam" id="PF01238"/>
    </source>
</evidence>